<dbReference type="PANTHER" id="PTHR12631">
    <property type="entry name" value="ALPHA-L-IDURONIDASE"/>
    <property type="match status" value="1"/>
</dbReference>
<keyword evidence="2" id="KW-0472">Membrane</keyword>
<evidence type="ECO:0000313" key="5">
    <source>
        <dbReference type="Proteomes" id="UP000285961"/>
    </source>
</evidence>
<dbReference type="Gene3D" id="3.20.20.80">
    <property type="entry name" value="Glycosidases"/>
    <property type="match status" value="1"/>
</dbReference>
<gene>
    <name evidence="4" type="ORF">C4532_18715</name>
</gene>
<dbReference type="PROSITE" id="PS50825">
    <property type="entry name" value="HYR"/>
    <property type="match status" value="1"/>
</dbReference>
<dbReference type="InterPro" id="IPR003410">
    <property type="entry name" value="HYR_dom"/>
</dbReference>
<dbReference type="InterPro" id="IPR017853">
    <property type="entry name" value="GH"/>
</dbReference>
<accession>A0A419EP60</accession>
<reference evidence="4 5" key="1">
    <citation type="journal article" date="2017" name="ISME J.">
        <title>Energy and carbon metabolisms in a deep terrestrial subsurface fluid microbial community.</title>
        <authorList>
            <person name="Momper L."/>
            <person name="Jungbluth S.P."/>
            <person name="Lee M.D."/>
            <person name="Amend J.P."/>
        </authorList>
    </citation>
    <scope>NUCLEOTIDE SEQUENCE [LARGE SCALE GENOMIC DNA]</scope>
    <source>
        <strain evidence="4">SURF_17</strain>
    </source>
</reference>
<keyword evidence="1" id="KW-0677">Repeat</keyword>
<name>A0A419EP60_9BACT</name>
<evidence type="ECO:0000256" key="1">
    <source>
        <dbReference type="ARBA" id="ARBA00022737"/>
    </source>
</evidence>
<dbReference type="PANTHER" id="PTHR12631:SF10">
    <property type="entry name" value="BETA-XYLOSIDASE-LIKE PROTEIN-RELATED"/>
    <property type="match status" value="1"/>
</dbReference>
<feature type="transmembrane region" description="Helical" evidence="2">
    <location>
        <begin position="90"/>
        <end position="115"/>
    </location>
</feature>
<dbReference type="SUPFAM" id="SSF51445">
    <property type="entry name" value="(Trans)glycosidases"/>
    <property type="match status" value="1"/>
</dbReference>
<dbReference type="AlphaFoldDB" id="A0A419EP60"/>
<keyword evidence="2" id="KW-1133">Transmembrane helix</keyword>
<comment type="caution">
    <text evidence="4">The sequence shown here is derived from an EMBL/GenBank/DDBJ whole genome shotgun (WGS) entry which is preliminary data.</text>
</comment>
<dbReference type="Proteomes" id="UP000285961">
    <property type="component" value="Unassembled WGS sequence"/>
</dbReference>
<dbReference type="InterPro" id="IPR051923">
    <property type="entry name" value="Glycosyl_Hydrolase_39"/>
</dbReference>
<evidence type="ECO:0000313" key="4">
    <source>
        <dbReference type="EMBL" id="RJP64777.1"/>
    </source>
</evidence>
<dbReference type="GO" id="GO:0004553">
    <property type="term" value="F:hydrolase activity, hydrolyzing O-glycosyl compounds"/>
    <property type="evidence" value="ECO:0007669"/>
    <property type="project" value="TreeGrafter"/>
</dbReference>
<proteinExistence type="predicted"/>
<sequence>MRGIVLASSRLQNETKVVSLRKYRFGGTMRKGFWEFRSAQIVRSAQEPFRHSLIDGKKQTTEHVLERFGRYNPKIDRRERAAMQLSRSEFAWGISVRTVIMYLAVILVAFCIIMASSEIAEAQEQAAPVNRTYGFFMTPSIKQPEAVPLTHATWVRMAGVAAWEVVEPVVGSGEYDFTYSDDVIQEASALNLRLALTVQWRRADDPGASQVALPTNMNAYKSFLNAFVERYDGDGIADAPGSPVVRHWQIANEPDYINPYGEKSEWNDTPQNYAYFLKESALSIRSADPSAKVMPGGLARGRTGLRQFFEPVFDTLDSYGGGPYFDVFDIHWFGLSSNNRYFDIGVVVDDLKSRLSAHGYGDLPIWVTETATYAGKPEGWPLQTGVDQARDLAKRLIHFRRLGVEKIFWATLTEFHHFNEIVNGYFDHTGLINNPRNEDGKSGKKKGYFTYQLLVDKLDGAVVVPDSPFMQMLDSSAFLKGCEFVNFDRNYYALWIDDAQYVGTQVSFPTGYQSVTVHNLVETNSQTVEIVGGNFVWTLGIDPILIEYAGDGPPVEILSPDHGILTSLANVNVDGVTDPLVDVLLEGPYGSLPQTENADSNGAFSYNGVPLAEGSNALTFTVGSGTSLRSKTLRVLVDTIPPDIIVLFPEQGSAINTSVVSVVGLTELGQTVVFENPPSGSPLTAVGGEVDITFNFPEQTFPAGLNTIQLSAEDVAGNLNEVSVDFVVDTQKPAVTDVTVLQSTQDETGPYAVYARVSDNDELFIVELAYTINSGPLTPVPMAYQGGGIFRGEIPGQPSGTSITYFVRARDRAGNWKRVPSPADPVKFQVFEGLSIDVTPRSTTIRRGESLQVDISMTNPTASSQTASLTAIAKLPNGTEMTLSNTNITLSAGQTKVQTLTHTVPSNAPLGTYLYSAILSTTGGFELTRDEFNFQVTD</sequence>
<dbReference type="Gene3D" id="2.60.40.10">
    <property type="entry name" value="Immunoglobulins"/>
    <property type="match status" value="1"/>
</dbReference>
<feature type="domain" description="HYR" evidence="3">
    <location>
        <begin position="637"/>
        <end position="732"/>
    </location>
</feature>
<evidence type="ECO:0000256" key="2">
    <source>
        <dbReference type="SAM" id="Phobius"/>
    </source>
</evidence>
<dbReference type="InterPro" id="IPR013783">
    <property type="entry name" value="Ig-like_fold"/>
</dbReference>
<evidence type="ECO:0000259" key="3">
    <source>
        <dbReference type="PROSITE" id="PS50825"/>
    </source>
</evidence>
<organism evidence="4 5">
    <name type="scientific">Candidatus Abyssobacteria bacterium SURF_17</name>
    <dbReference type="NCBI Taxonomy" id="2093361"/>
    <lineage>
        <taxon>Bacteria</taxon>
        <taxon>Pseudomonadati</taxon>
        <taxon>Candidatus Hydrogenedentota</taxon>
        <taxon>Candidatus Abyssobacteria</taxon>
    </lineage>
</organism>
<keyword evidence="2" id="KW-0812">Transmembrane</keyword>
<dbReference type="EMBL" id="QZKI01000135">
    <property type="protein sequence ID" value="RJP64777.1"/>
    <property type="molecule type" value="Genomic_DNA"/>
</dbReference>
<protein>
    <recommendedName>
        <fullName evidence="3">HYR domain-containing protein</fullName>
    </recommendedName>
</protein>